<reference evidence="1 2" key="1">
    <citation type="journal article" date="2015" name="Genome Announc.">
        <title>Expanding the biotechnology potential of lactobacilli through comparative genomics of 213 strains and associated genera.</title>
        <authorList>
            <person name="Sun Z."/>
            <person name="Harris H.M."/>
            <person name="McCann A."/>
            <person name="Guo C."/>
            <person name="Argimon S."/>
            <person name="Zhang W."/>
            <person name="Yang X."/>
            <person name="Jeffery I.B."/>
            <person name="Cooney J.C."/>
            <person name="Kagawa T.F."/>
            <person name="Liu W."/>
            <person name="Song Y."/>
            <person name="Salvetti E."/>
            <person name="Wrobel A."/>
            <person name="Rasinkangas P."/>
            <person name="Parkhill J."/>
            <person name="Rea M.C."/>
            <person name="O'Sullivan O."/>
            <person name="Ritari J."/>
            <person name="Douillard F.P."/>
            <person name="Paul Ross R."/>
            <person name="Yang R."/>
            <person name="Briner A.E."/>
            <person name="Felis G.E."/>
            <person name="de Vos W.M."/>
            <person name="Barrangou R."/>
            <person name="Klaenhammer T.R."/>
            <person name="Caufield P.W."/>
            <person name="Cui Y."/>
            <person name="Zhang H."/>
            <person name="O'Toole P.W."/>
        </authorList>
    </citation>
    <scope>NUCLEOTIDE SEQUENCE [LARGE SCALE GENOMIC DNA]</scope>
    <source>
        <strain evidence="1 2">DSM 12744</strain>
    </source>
</reference>
<dbReference type="PATRIC" id="fig|1423792.3.peg.1712"/>
<keyword evidence="2" id="KW-1185">Reference proteome</keyword>
<gene>
    <name evidence="1" type="ORF">FD09_GL001688</name>
</gene>
<name>A0A0R1MJC4_9LACO</name>
<comment type="caution">
    <text evidence="1">The sequence shown here is derived from an EMBL/GenBank/DDBJ whole genome shotgun (WGS) entry which is preliminary data.</text>
</comment>
<dbReference type="EMBL" id="AZEC01000027">
    <property type="protein sequence ID" value="KRL08064.1"/>
    <property type="molecule type" value="Genomic_DNA"/>
</dbReference>
<dbReference type="Proteomes" id="UP000051330">
    <property type="component" value="Unassembled WGS sequence"/>
</dbReference>
<accession>A0A0R1MJC4</accession>
<organism evidence="1 2">
    <name type="scientific">Schleiferilactobacillus perolens DSM 12744</name>
    <dbReference type="NCBI Taxonomy" id="1423792"/>
    <lineage>
        <taxon>Bacteria</taxon>
        <taxon>Bacillati</taxon>
        <taxon>Bacillota</taxon>
        <taxon>Bacilli</taxon>
        <taxon>Lactobacillales</taxon>
        <taxon>Lactobacillaceae</taxon>
        <taxon>Schleiferilactobacillus</taxon>
    </lineage>
</organism>
<evidence type="ECO:0000313" key="1">
    <source>
        <dbReference type="EMBL" id="KRL08064.1"/>
    </source>
</evidence>
<dbReference type="STRING" id="1423792.FD09_GL001688"/>
<dbReference type="RefSeq" id="WP_057822502.1">
    <property type="nucleotide sequence ID" value="NZ_AZEC01000027.1"/>
</dbReference>
<evidence type="ECO:0000313" key="2">
    <source>
        <dbReference type="Proteomes" id="UP000051330"/>
    </source>
</evidence>
<dbReference type="AlphaFoldDB" id="A0A0R1MJC4"/>
<sequence length="104" mass="11949">MDTDELKQYIEENSSIKTAFMEKTMAQLNKINEERSPAIRQNNAELQHQADRMFDSFVDNIYQKILSGTPLTESDSAKQWASVIEEAEILDNLEESIADSDFDE</sequence>
<proteinExistence type="predicted"/>
<protein>
    <submittedName>
        <fullName evidence="1">Uncharacterized protein</fullName>
    </submittedName>
</protein>
<dbReference type="OrthoDB" id="2361267at2"/>